<evidence type="ECO:0000256" key="3">
    <source>
        <dbReference type="ARBA" id="ARBA00022679"/>
    </source>
</evidence>
<keyword evidence="5 12" id="KW-0863">Zinc-finger</keyword>
<dbReference type="PROSITE" id="PS50134">
    <property type="entry name" value="ZF_TAZ"/>
    <property type="match status" value="1"/>
</dbReference>
<keyword evidence="6 12" id="KW-0862">Zinc</keyword>
<keyword evidence="10" id="KW-0539">Nucleus</keyword>
<evidence type="ECO:0000256" key="2">
    <source>
        <dbReference type="ARBA" id="ARBA00013184"/>
    </source>
</evidence>
<dbReference type="InterPro" id="IPR000197">
    <property type="entry name" value="Znf_TAZ"/>
</dbReference>
<dbReference type="GO" id="GO:0000123">
    <property type="term" value="C:histone acetyltransferase complex"/>
    <property type="evidence" value="ECO:0007669"/>
    <property type="project" value="TreeGrafter"/>
</dbReference>
<keyword evidence="15" id="KW-1185">Reference proteome</keyword>
<evidence type="ECO:0000313" key="16">
    <source>
        <dbReference type="WBParaSite" id="ACRNAN_scaffold14425.g27706.t1"/>
    </source>
</evidence>
<accession>A0A914CTF5</accession>
<keyword evidence="4 12" id="KW-0479">Metal-binding</keyword>
<proteinExistence type="predicted"/>
<dbReference type="InterPro" id="IPR035898">
    <property type="entry name" value="TAZ_dom_sf"/>
</dbReference>
<dbReference type="GO" id="GO:0045944">
    <property type="term" value="P:positive regulation of transcription by RNA polymerase II"/>
    <property type="evidence" value="ECO:0007669"/>
    <property type="project" value="TreeGrafter"/>
</dbReference>
<evidence type="ECO:0000256" key="6">
    <source>
        <dbReference type="ARBA" id="ARBA00022833"/>
    </source>
</evidence>
<feature type="region of interest" description="Disordered" evidence="13">
    <location>
        <begin position="77"/>
        <end position="113"/>
    </location>
</feature>
<evidence type="ECO:0000256" key="4">
    <source>
        <dbReference type="ARBA" id="ARBA00022723"/>
    </source>
</evidence>
<evidence type="ECO:0000256" key="10">
    <source>
        <dbReference type="ARBA" id="ARBA00023242"/>
    </source>
</evidence>
<dbReference type="GO" id="GO:0005634">
    <property type="term" value="C:nucleus"/>
    <property type="evidence" value="ECO:0007669"/>
    <property type="project" value="UniProtKB-SubCell"/>
</dbReference>
<dbReference type="WBParaSite" id="ACRNAN_scaffold14425.g27706.t1">
    <property type="protein sequence ID" value="ACRNAN_scaffold14425.g27706.t1"/>
    <property type="gene ID" value="ACRNAN_scaffold14425.g27706"/>
</dbReference>
<evidence type="ECO:0000256" key="12">
    <source>
        <dbReference type="PROSITE-ProRule" id="PRU00203"/>
    </source>
</evidence>
<comment type="subcellular location">
    <subcellularLocation>
        <location evidence="1">Nucleus</location>
    </subcellularLocation>
</comment>
<dbReference type="EC" id="2.3.1.48" evidence="2"/>
<dbReference type="GO" id="GO:0031490">
    <property type="term" value="F:chromatin DNA binding"/>
    <property type="evidence" value="ECO:0007669"/>
    <property type="project" value="TreeGrafter"/>
</dbReference>
<dbReference type="Proteomes" id="UP000887540">
    <property type="component" value="Unplaced"/>
</dbReference>
<keyword evidence="3" id="KW-0808">Transferase</keyword>
<name>A0A914CTF5_9BILA</name>
<dbReference type="GO" id="GO:0005667">
    <property type="term" value="C:transcription regulator complex"/>
    <property type="evidence" value="ECO:0007669"/>
    <property type="project" value="TreeGrafter"/>
</dbReference>
<keyword evidence="7" id="KW-0156">Chromatin regulator</keyword>
<dbReference type="GO" id="GO:0008270">
    <property type="term" value="F:zinc ion binding"/>
    <property type="evidence" value="ECO:0007669"/>
    <property type="project" value="UniProtKB-KW"/>
</dbReference>
<dbReference type="GO" id="GO:0003713">
    <property type="term" value="F:transcription coactivator activity"/>
    <property type="evidence" value="ECO:0007669"/>
    <property type="project" value="TreeGrafter"/>
</dbReference>
<feature type="domain" description="TAZ-type" evidence="14">
    <location>
        <begin position="1"/>
        <end position="51"/>
    </location>
</feature>
<dbReference type="SUPFAM" id="SSF57933">
    <property type="entry name" value="TAZ domain"/>
    <property type="match status" value="1"/>
</dbReference>
<evidence type="ECO:0000256" key="7">
    <source>
        <dbReference type="ARBA" id="ARBA00022853"/>
    </source>
</evidence>
<evidence type="ECO:0000256" key="9">
    <source>
        <dbReference type="ARBA" id="ARBA00023163"/>
    </source>
</evidence>
<dbReference type="InterPro" id="IPR013178">
    <property type="entry name" value="Histone_AcTrfase_Rtt109/CBP"/>
</dbReference>
<evidence type="ECO:0000256" key="5">
    <source>
        <dbReference type="ARBA" id="ARBA00022771"/>
    </source>
</evidence>
<dbReference type="Gene3D" id="1.20.1020.10">
    <property type="entry name" value="TAZ domain"/>
    <property type="match status" value="1"/>
</dbReference>
<dbReference type="GO" id="GO:0004402">
    <property type="term" value="F:histone acetyltransferase activity"/>
    <property type="evidence" value="ECO:0007669"/>
    <property type="project" value="InterPro"/>
</dbReference>
<dbReference type="AlphaFoldDB" id="A0A914CTF5"/>
<feature type="compositionally biased region" description="Low complexity" evidence="13">
    <location>
        <begin position="80"/>
        <end position="92"/>
    </location>
</feature>
<keyword evidence="8" id="KW-0805">Transcription regulation</keyword>
<sequence>MKKIMNHVKKCPKRSTDSNSCPICRQFLALCCYHAKNCNLQKCSVPFCLNIRHKLKEPRRAQIRADMMMFRRMEGLSRMSGGPSLAASAAPLFPQMQPSNSHANLHTQQRPSK</sequence>
<evidence type="ECO:0000256" key="8">
    <source>
        <dbReference type="ARBA" id="ARBA00023015"/>
    </source>
</evidence>
<comment type="catalytic activity">
    <reaction evidence="11">
        <text>L-lysyl-[protein] + acetyl-CoA = N(6)-acetyl-L-lysyl-[protein] + CoA + H(+)</text>
        <dbReference type="Rhea" id="RHEA:45948"/>
        <dbReference type="Rhea" id="RHEA-COMP:9752"/>
        <dbReference type="Rhea" id="RHEA-COMP:10731"/>
        <dbReference type="ChEBI" id="CHEBI:15378"/>
        <dbReference type="ChEBI" id="CHEBI:29969"/>
        <dbReference type="ChEBI" id="CHEBI:57287"/>
        <dbReference type="ChEBI" id="CHEBI:57288"/>
        <dbReference type="ChEBI" id="CHEBI:61930"/>
        <dbReference type="EC" id="2.3.1.48"/>
    </reaction>
</comment>
<reference evidence="16" key="1">
    <citation type="submission" date="2022-11" db="UniProtKB">
        <authorList>
            <consortium name="WormBaseParasite"/>
        </authorList>
    </citation>
    <scope>IDENTIFICATION</scope>
</reference>
<evidence type="ECO:0000313" key="15">
    <source>
        <dbReference type="Proteomes" id="UP000887540"/>
    </source>
</evidence>
<dbReference type="PANTHER" id="PTHR13808:SF1">
    <property type="entry name" value="HISTONE ACETYLTRANSFERASE"/>
    <property type="match status" value="1"/>
</dbReference>
<protein>
    <recommendedName>
        <fullName evidence="2">histone acetyltransferase</fullName>
        <ecNumber evidence="2">2.3.1.48</ecNumber>
    </recommendedName>
</protein>
<evidence type="ECO:0000256" key="1">
    <source>
        <dbReference type="ARBA" id="ARBA00004123"/>
    </source>
</evidence>
<dbReference type="PANTHER" id="PTHR13808">
    <property type="entry name" value="CBP/P300-RELATED"/>
    <property type="match status" value="1"/>
</dbReference>
<evidence type="ECO:0000256" key="11">
    <source>
        <dbReference type="ARBA" id="ARBA00048017"/>
    </source>
</evidence>
<evidence type="ECO:0000256" key="13">
    <source>
        <dbReference type="SAM" id="MobiDB-lite"/>
    </source>
</evidence>
<evidence type="ECO:0000259" key="14">
    <source>
        <dbReference type="PROSITE" id="PS50134"/>
    </source>
</evidence>
<feature type="zinc finger region" description="TAZ-type" evidence="12">
    <location>
        <begin position="1"/>
        <end position="51"/>
    </location>
</feature>
<keyword evidence="9" id="KW-0804">Transcription</keyword>
<organism evidence="15 16">
    <name type="scientific">Acrobeloides nanus</name>
    <dbReference type="NCBI Taxonomy" id="290746"/>
    <lineage>
        <taxon>Eukaryota</taxon>
        <taxon>Metazoa</taxon>
        <taxon>Ecdysozoa</taxon>
        <taxon>Nematoda</taxon>
        <taxon>Chromadorea</taxon>
        <taxon>Rhabditida</taxon>
        <taxon>Tylenchina</taxon>
        <taxon>Cephalobomorpha</taxon>
        <taxon>Cephaloboidea</taxon>
        <taxon>Cephalobidae</taxon>
        <taxon>Acrobeloides</taxon>
    </lineage>
</organism>
<feature type="compositionally biased region" description="Polar residues" evidence="13">
    <location>
        <begin position="96"/>
        <end position="113"/>
    </location>
</feature>